<evidence type="ECO:0000313" key="2">
    <source>
        <dbReference type="EMBL" id="OWQ98027.1"/>
    </source>
</evidence>
<keyword evidence="1" id="KW-0812">Transmembrane</keyword>
<evidence type="ECO:0000313" key="3">
    <source>
        <dbReference type="Proteomes" id="UP000197097"/>
    </source>
</evidence>
<dbReference type="AlphaFoldDB" id="A0A246JYE2"/>
<dbReference type="Pfam" id="PF25612">
    <property type="entry name" value="DUF7940"/>
    <property type="match status" value="1"/>
</dbReference>
<keyword evidence="1" id="KW-1133">Transmembrane helix</keyword>
<name>A0A246JYE2_9SPHN</name>
<evidence type="ECO:0008006" key="4">
    <source>
        <dbReference type="Google" id="ProtNLM"/>
    </source>
</evidence>
<organism evidence="2 3">
    <name type="scientific">Sphingopyxis witflariensis</name>
    <dbReference type="NCBI Taxonomy" id="173675"/>
    <lineage>
        <taxon>Bacteria</taxon>
        <taxon>Pseudomonadati</taxon>
        <taxon>Pseudomonadota</taxon>
        <taxon>Alphaproteobacteria</taxon>
        <taxon>Sphingomonadales</taxon>
        <taxon>Sphingomonadaceae</taxon>
        <taxon>Sphingopyxis</taxon>
    </lineage>
</organism>
<protein>
    <recommendedName>
        <fullName evidence="4">Holin</fullName>
    </recommendedName>
</protein>
<gene>
    <name evidence="2" type="ORF">CDQ91_10430</name>
</gene>
<comment type="caution">
    <text evidence="2">The sequence shown here is derived from an EMBL/GenBank/DDBJ whole genome shotgun (WGS) entry which is preliminary data.</text>
</comment>
<dbReference type="RefSeq" id="WP_144036751.1">
    <property type="nucleotide sequence ID" value="NZ_NISJ01000004.1"/>
</dbReference>
<keyword evidence="3" id="KW-1185">Reference proteome</keyword>
<keyword evidence="1" id="KW-0472">Membrane</keyword>
<accession>A0A246JYE2</accession>
<sequence length="87" mass="9689">MKLIPHWKAMWRSWSVQINALGLAILAWFTFDPIAVLSVWNAMPSAVHDLIPEQAVSGLGAIIFGLAMIARLVHQPKLQEKRNGETS</sequence>
<proteinExistence type="predicted"/>
<dbReference type="Proteomes" id="UP000197097">
    <property type="component" value="Unassembled WGS sequence"/>
</dbReference>
<reference evidence="2 3" key="1">
    <citation type="journal article" date="2002" name="Int. J. Syst. Evol. Microbiol.">
        <title>Sphingopyxis witflariensis sp. nov., isolated from activated sludge.</title>
        <authorList>
            <person name="Kampfer P."/>
            <person name="Witzenberger R."/>
            <person name="Denner E.B."/>
            <person name="Busse H.J."/>
            <person name="Neef A."/>
        </authorList>
    </citation>
    <scope>NUCLEOTIDE SEQUENCE [LARGE SCALE GENOMIC DNA]</scope>
    <source>
        <strain evidence="2 3">DSM 14551</strain>
    </source>
</reference>
<dbReference type="OrthoDB" id="7585869at2"/>
<evidence type="ECO:0000256" key="1">
    <source>
        <dbReference type="SAM" id="Phobius"/>
    </source>
</evidence>
<feature type="transmembrane region" description="Helical" evidence="1">
    <location>
        <begin position="55"/>
        <end position="73"/>
    </location>
</feature>
<feature type="transmembrane region" description="Helical" evidence="1">
    <location>
        <begin position="21"/>
        <end position="43"/>
    </location>
</feature>
<dbReference type="InterPro" id="IPR057700">
    <property type="entry name" value="DUF7940"/>
</dbReference>
<dbReference type="EMBL" id="NISJ01000004">
    <property type="protein sequence ID" value="OWQ98027.1"/>
    <property type="molecule type" value="Genomic_DNA"/>
</dbReference>